<keyword evidence="3" id="KW-1185">Reference proteome</keyword>
<gene>
    <name evidence="2" type="ORF">PPRIM_AZ9-3.1.T0090036</name>
</gene>
<dbReference type="Proteomes" id="UP000688137">
    <property type="component" value="Unassembled WGS sequence"/>
</dbReference>
<keyword evidence="1" id="KW-0732">Signal</keyword>
<sequence length="177" mass="20454">MNFIVLFALFIFGNCDQKEAGLQKVKVQVATVLDGYYKEFDGVLCYSEKYNQFVIYHERSKAKNLKELFPETDFFLQFGMNGNAVGLSLQNFVPQVIINEEQFKSVVLTVKPEVKKGTTLQIAFVSADYEGEQERFIDLLENGISTYKPISETQLNFAAMQFEHKFIQYVKKMHDEL</sequence>
<feature type="signal peptide" evidence="1">
    <location>
        <begin position="1"/>
        <end position="17"/>
    </location>
</feature>
<proteinExistence type="predicted"/>
<dbReference type="EMBL" id="CAJJDM010000006">
    <property type="protein sequence ID" value="CAD8045013.1"/>
    <property type="molecule type" value="Genomic_DNA"/>
</dbReference>
<accession>A0A8S1JQZ3</accession>
<evidence type="ECO:0000313" key="3">
    <source>
        <dbReference type="Proteomes" id="UP000688137"/>
    </source>
</evidence>
<feature type="chain" id="PRO_5035807868" description="Lipoprotein" evidence="1">
    <location>
        <begin position="18"/>
        <end position="177"/>
    </location>
</feature>
<evidence type="ECO:0000256" key="1">
    <source>
        <dbReference type="SAM" id="SignalP"/>
    </source>
</evidence>
<reference evidence="2" key="1">
    <citation type="submission" date="2021-01" db="EMBL/GenBank/DDBJ databases">
        <authorList>
            <consortium name="Genoscope - CEA"/>
            <person name="William W."/>
        </authorList>
    </citation>
    <scope>NUCLEOTIDE SEQUENCE</scope>
</reference>
<dbReference type="AlphaFoldDB" id="A0A8S1JQZ3"/>
<dbReference type="OMA" id="IFGYCDQ"/>
<protein>
    <recommendedName>
        <fullName evidence="4">Lipoprotein</fullName>
    </recommendedName>
</protein>
<organism evidence="2 3">
    <name type="scientific">Paramecium primaurelia</name>
    <dbReference type="NCBI Taxonomy" id="5886"/>
    <lineage>
        <taxon>Eukaryota</taxon>
        <taxon>Sar</taxon>
        <taxon>Alveolata</taxon>
        <taxon>Ciliophora</taxon>
        <taxon>Intramacronucleata</taxon>
        <taxon>Oligohymenophorea</taxon>
        <taxon>Peniculida</taxon>
        <taxon>Parameciidae</taxon>
        <taxon>Paramecium</taxon>
    </lineage>
</organism>
<comment type="caution">
    <text evidence="2">The sequence shown here is derived from an EMBL/GenBank/DDBJ whole genome shotgun (WGS) entry which is preliminary data.</text>
</comment>
<evidence type="ECO:0000313" key="2">
    <source>
        <dbReference type="EMBL" id="CAD8045013.1"/>
    </source>
</evidence>
<name>A0A8S1JQZ3_PARPR</name>
<evidence type="ECO:0008006" key="4">
    <source>
        <dbReference type="Google" id="ProtNLM"/>
    </source>
</evidence>